<evidence type="ECO:0000313" key="26">
    <source>
        <dbReference type="Proteomes" id="UP000050515"/>
    </source>
</evidence>
<dbReference type="InterPro" id="IPR037033">
    <property type="entry name" value="DNA-dir_RNAP_su2_hyb_sf"/>
</dbReference>
<dbReference type="Pfam" id="PF00562">
    <property type="entry name" value="RNA_pol_Rpb2_6"/>
    <property type="match status" value="1"/>
</dbReference>
<evidence type="ECO:0000259" key="19">
    <source>
        <dbReference type="Pfam" id="PF04563"/>
    </source>
</evidence>
<dbReference type="InterPro" id="IPR019969">
    <property type="entry name" value="RNAP_Rpo2"/>
</dbReference>
<dbReference type="PATRIC" id="fig|507754.4.peg.850"/>
<dbReference type="AlphaFoldDB" id="A0A0Q0S108"/>
<feature type="domain" description="RNA polymerase Rpb2" evidence="20">
    <location>
        <begin position="459"/>
        <end position="523"/>
    </location>
</feature>
<evidence type="ECO:0000256" key="2">
    <source>
        <dbReference type="ARBA" id="ARBA00004496"/>
    </source>
</evidence>
<feature type="domain" description="RNA polymerase Rpb2" evidence="17">
    <location>
        <begin position="1099"/>
        <end position="1191"/>
    </location>
</feature>
<organism evidence="24 25">
    <name type="scientific">Acidiplasma aeolicum</name>
    <dbReference type="NCBI Taxonomy" id="507754"/>
    <lineage>
        <taxon>Archaea</taxon>
        <taxon>Methanobacteriati</taxon>
        <taxon>Thermoplasmatota</taxon>
        <taxon>Thermoplasmata</taxon>
        <taxon>Thermoplasmatales</taxon>
        <taxon>Ferroplasmaceae</taxon>
        <taxon>Acidiplasma</taxon>
    </lineage>
</organism>
<dbReference type="CDD" id="cd00653">
    <property type="entry name" value="RNA_pol_B_RPB2"/>
    <property type="match status" value="1"/>
</dbReference>
<dbReference type="SUPFAM" id="SSF64484">
    <property type="entry name" value="beta and beta-prime subunits of DNA dependent RNA-polymerase"/>
    <property type="match status" value="1"/>
</dbReference>
<feature type="domain" description="DNA-directed RNA polymerase subunit 2 hybrid-binding" evidence="16">
    <location>
        <begin position="725"/>
        <end position="1097"/>
    </location>
</feature>
<dbReference type="Gene3D" id="3.90.1100.10">
    <property type="match status" value="2"/>
</dbReference>
<dbReference type="InterPro" id="IPR007645">
    <property type="entry name" value="RNA_pol_Rpb2_3"/>
</dbReference>
<feature type="domain" description="RNA polymerase beta subunit protrusion" evidence="19">
    <location>
        <begin position="15"/>
        <end position="438"/>
    </location>
</feature>
<dbReference type="GO" id="GO:0005737">
    <property type="term" value="C:cytoplasm"/>
    <property type="evidence" value="ECO:0007669"/>
    <property type="project" value="UniProtKB-SubCell"/>
</dbReference>
<feature type="domain" description="RNA polymerase Rpb2" evidence="22">
    <location>
        <begin position="636"/>
        <end position="717"/>
    </location>
</feature>
<dbReference type="InterPro" id="IPR014724">
    <property type="entry name" value="RNA_pol_RPB2_OB-fold"/>
</dbReference>
<keyword evidence="11 15" id="KW-0804">Transcription</keyword>
<evidence type="ECO:0000313" key="25">
    <source>
        <dbReference type="Proteomes" id="UP000050320"/>
    </source>
</evidence>
<dbReference type="GO" id="GO:0032549">
    <property type="term" value="F:ribonucleoside binding"/>
    <property type="evidence" value="ECO:0007669"/>
    <property type="project" value="InterPro"/>
</dbReference>
<dbReference type="OrthoDB" id="6009at2157"/>
<dbReference type="NCBIfam" id="TIGR03670">
    <property type="entry name" value="rpoB_arch"/>
    <property type="match status" value="1"/>
</dbReference>
<evidence type="ECO:0000259" key="18">
    <source>
        <dbReference type="Pfam" id="PF04561"/>
    </source>
</evidence>
<feature type="domain" description="RNA polymerase Rpb2" evidence="18">
    <location>
        <begin position="208"/>
        <end position="391"/>
    </location>
</feature>
<dbReference type="Gene3D" id="2.40.270.10">
    <property type="entry name" value="DNA-directed RNA polymerase, subunit 2, domain 6"/>
    <property type="match status" value="1"/>
</dbReference>
<keyword evidence="10" id="KW-0238">DNA-binding</keyword>
<dbReference type="InterPro" id="IPR007646">
    <property type="entry name" value="RNA_pol_Rpb2_4"/>
</dbReference>
<evidence type="ECO:0000256" key="5">
    <source>
        <dbReference type="ARBA" id="ARBA00022490"/>
    </source>
</evidence>
<keyword evidence="9" id="KW-0862">Zinc</keyword>
<dbReference type="InterPro" id="IPR007641">
    <property type="entry name" value="RNA_pol_Rpb2_7"/>
</dbReference>
<dbReference type="Gene3D" id="3.90.1800.10">
    <property type="entry name" value="RNA polymerase alpha subunit dimerisation domain"/>
    <property type="match status" value="1"/>
</dbReference>
<dbReference type="InterPro" id="IPR037034">
    <property type="entry name" value="RNA_pol_Rpb2_2_sf"/>
</dbReference>
<dbReference type="InterPro" id="IPR015712">
    <property type="entry name" value="DNA-dir_RNA_pol_su2"/>
</dbReference>
<gene>
    <name evidence="24" type="ORF">AOG54_00310</name>
    <name evidence="23" type="ORF">SE19_01040</name>
</gene>
<dbReference type="EMBL" id="LJCQ01000063">
    <property type="protein sequence ID" value="KPV47445.1"/>
    <property type="molecule type" value="Genomic_DNA"/>
</dbReference>
<evidence type="ECO:0000256" key="15">
    <source>
        <dbReference type="RuleBase" id="RU363031"/>
    </source>
</evidence>
<evidence type="ECO:0000259" key="22">
    <source>
        <dbReference type="Pfam" id="PF04567"/>
    </source>
</evidence>
<keyword evidence="8" id="KW-0479">Metal-binding</keyword>
<evidence type="ECO:0000259" key="21">
    <source>
        <dbReference type="Pfam" id="PF04566"/>
    </source>
</evidence>
<dbReference type="Pfam" id="PF04563">
    <property type="entry name" value="RNA_pol_Rpb2_1"/>
    <property type="match status" value="1"/>
</dbReference>
<comment type="subcellular location">
    <subcellularLocation>
        <location evidence="2">Cytoplasm</location>
    </subcellularLocation>
</comment>
<dbReference type="GO" id="GO:0008270">
    <property type="term" value="F:zinc ion binding"/>
    <property type="evidence" value="ECO:0007669"/>
    <property type="project" value="InterPro"/>
</dbReference>
<evidence type="ECO:0000259" key="16">
    <source>
        <dbReference type="Pfam" id="PF00562"/>
    </source>
</evidence>
<reference evidence="24 25" key="2">
    <citation type="submission" date="2015-09" db="EMBL/GenBank/DDBJ databases">
        <title>Heavy metals and arsenic resistance mechanisms in polyextremophilic archaea of the family Ferroplasmaceae.</title>
        <authorList>
            <person name="Bulaev A.G."/>
            <person name="Kanygina A.V."/>
        </authorList>
    </citation>
    <scope>NUCLEOTIDE SEQUENCE [LARGE SCALE GENOMIC DNA]</scope>
    <source>
        <strain evidence="24 25">VT</strain>
    </source>
</reference>
<dbReference type="Proteomes" id="UP000050320">
    <property type="component" value="Unassembled WGS sequence"/>
</dbReference>
<accession>A0A0Q0S108</accession>
<comment type="caution">
    <text evidence="24">The sequence shown here is derived from an EMBL/GenBank/DDBJ whole genome shotgun (WGS) entry which is preliminary data.</text>
</comment>
<evidence type="ECO:0000256" key="14">
    <source>
        <dbReference type="RuleBase" id="RU000434"/>
    </source>
</evidence>
<dbReference type="GeneID" id="84222251"/>
<dbReference type="GO" id="GO:0006351">
    <property type="term" value="P:DNA-templated transcription"/>
    <property type="evidence" value="ECO:0007669"/>
    <property type="project" value="InterPro"/>
</dbReference>
<keyword evidence="4 15" id="KW-0240">DNA-directed RNA polymerase</keyword>
<sequence>MNPILDAFFKSESVVNYQIDSMNYFYASKTNPDNIMQQIVDETKISDDATPGVIELDTAKTHGREIKIYFGRERDENGKPVGDPTIWVDKPEIKEASGASNQITPQEARLRDLNYMAPIILRLKVVEDGVEKDTSTIKIGEIPVMVRSKICTLSDQNLDLYIEKNNGPIDGTREEKLKYVDEDPTDPGGYFIIKGTEKVIVSLEDLAPNKILVEYEEKYDSKVEVAKVFSQKGGFRALISMEKGNDGIINVSIPTVAGSVPLVILMKALGIEKDVDIHNAIYSDIRMDPLIYANIEDAKNPKILPPNGVNTKDDAISYLEKRFAAGQAKEFRDKKIVQMLDRALLPHLGGDVSDRLKKGIYLGRMARSLLELNLGIRNVDDKDHYANKRIKLSGDLLDELFRNAFQSVMKDLKYQLEKTYNKKRGIRLRPAVRQDLLTQKILHSMATGNWIGGRTGVSQLLDRTSNMATLSHLRRIISPLTRSQPHFEARDLHPTQWGRICPNETPEGQNCGLVKNASLIINVTQGIDPDIVYNELKNMDIYEITQEEFSGRVYLNGDFIGYHDDPATLTETIRNLRRSGKISNEVNVKYDRNTNEVIINCDRGRLRRPLLVVKDGKTVLNEDMLEKLRMGDYTVNDLVKLGAIEWLDAEEEENAYIAVYPFSFPEKCPNCGEVLYRNSVTWVNPGEDNVVLECDKCHARFKGTNLLEKDHTHCEIDASMILGVVASLIPYPEHNSSPRITIASAMIKQSIGLPAANYRIRTDTRGHLLHYPQVPLVTTKVMDFIKYYRKPAGQNFVVAILSYHGYNMQDAIIMNKASIERGLGRSAFFRTYTAEEKRYPGGQEDKFEIPSHDVIGARAEEFYKNLDEDGIIEPESRVEGSDVLVGKTSPPRFLEEENADKLGPLRRRESSVTVRPNESGYVDNVFLTVSESNSKIVKVKVRSDRIPQPGDKFASRHGQKGVIGHVVPQEDMPFTEDGIIPDLLFNPHSVPSRMTLGHVLEMMGAKVATMSGENIDSTIFDGQPEKSLREELKRYGFRESGNEVMYDGITGRKFKVDIFIGVIYYQKLHHMVASKFHARSRGPIQILTRQPTEGRSRQGGLRFGEMERDTLIAHGASMVIKDRLLDQSDGTILYVCGNPSCGHIAIYDFRKGTLRCPVCGNTGNIYPIETSYAFKLMRDELSSMGIVMRLELGDMK</sequence>
<evidence type="ECO:0000256" key="4">
    <source>
        <dbReference type="ARBA" id="ARBA00022478"/>
    </source>
</evidence>
<dbReference type="PROSITE" id="PS01166">
    <property type="entry name" value="RNA_POL_BETA"/>
    <property type="match status" value="1"/>
</dbReference>
<evidence type="ECO:0000259" key="20">
    <source>
        <dbReference type="Pfam" id="PF04565"/>
    </source>
</evidence>
<evidence type="ECO:0000256" key="1">
    <source>
        <dbReference type="ARBA" id="ARBA00001947"/>
    </source>
</evidence>
<dbReference type="NCBIfam" id="NF006335">
    <property type="entry name" value="PRK08565.1"/>
    <property type="match status" value="1"/>
</dbReference>
<keyword evidence="6 15" id="KW-0808">Transferase</keyword>
<protein>
    <recommendedName>
        <fullName evidence="15">DNA-directed RNA polymerase subunit beta</fullName>
        <ecNumber evidence="15">2.7.7.6</ecNumber>
    </recommendedName>
</protein>
<keyword evidence="7 15" id="KW-0548">Nucleotidyltransferase</keyword>
<dbReference type="InterPro" id="IPR007644">
    <property type="entry name" value="RNA_pol_bsu_protrusion"/>
</dbReference>
<evidence type="ECO:0000256" key="7">
    <source>
        <dbReference type="ARBA" id="ARBA00022695"/>
    </source>
</evidence>
<dbReference type="GO" id="GO:0003899">
    <property type="term" value="F:DNA-directed RNA polymerase activity"/>
    <property type="evidence" value="ECO:0007669"/>
    <property type="project" value="UniProtKB-EC"/>
</dbReference>
<dbReference type="RefSeq" id="WP_048101735.1">
    <property type="nucleotide sequence ID" value="NZ_JBBYJF010000003.1"/>
</dbReference>
<keyword evidence="5" id="KW-0963">Cytoplasm</keyword>
<dbReference type="Pfam" id="PF04567">
    <property type="entry name" value="RNA_pol_Rpb2_5"/>
    <property type="match status" value="1"/>
</dbReference>
<dbReference type="GO" id="GO:0003677">
    <property type="term" value="F:DNA binding"/>
    <property type="evidence" value="ECO:0007669"/>
    <property type="project" value="UniProtKB-KW"/>
</dbReference>
<evidence type="ECO:0000313" key="23">
    <source>
        <dbReference type="EMBL" id="KPV47445.1"/>
    </source>
</evidence>
<dbReference type="Gene3D" id="3.90.1110.10">
    <property type="entry name" value="RNA polymerase Rpb2, domain 2"/>
    <property type="match status" value="1"/>
</dbReference>
<dbReference type="Proteomes" id="UP000050515">
    <property type="component" value="Unassembled WGS sequence"/>
</dbReference>
<dbReference type="InterPro" id="IPR007121">
    <property type="entry name" value="RNA_pol_bsu_CS"/>
</dbReference>
<evidence type="ECO:0000256" key="8">
    <source>
        <dbReference type="ARBA" id="ARBA00022723"/>
    </source>
</evidence>
<dbReference type="FunFam" id="2.40.270.10:FF:000011">
    <property type="entry name" value="DNA-directed RNA polymerase subunit beta"/>
    <property type="match status" value="1"/>
</dbReference>
<dbReference type="InterPro" id="IPR007120">
    <property type="entry name" value="DNA-dir_RNAP_su2_dom"/>
</dbReference>
<dbReference type="EMBL" id="LKBG01000001">
    <property type="protein sequence ID" value="KQB36752.1"/>
    <property type="molecule type" value="Genomic_DNA"/>
</dbReference>
<dbReference type="Pfam" id="PF04566">
    <property type="entry name" value="RNA_pol_Rpb2_4"/>
    <property type="match status" value="1"/>
</dbReference>
<dbReference type="InterPro" id="IPR007647">
    <property type="entry name" value="RNA_pol_Rpb2_5"/>
</dbReference>
<comment type="cofactor">
    <cofactor evidence="1">
        <name>Zn(2+)</name>
        <dbReference type="ChEBI" id="CHEBI:29105"/>
    </cofactor>
</comment>
<comment type="function">
    <text evidence="15">DNA-dependent RNA polymerase catalyzes the transcription of DNA into RNA using the four ribonucleoside triphosphates as substrates.</text>
</comment>
<evidence type="ECO:0000259" key="17">
    <source>
        <dbReference type="Pfam" id="PF04560"/>
    </source>
</evidence>
<evidence type="ECO:0000256" key="12">
    <source>
        <dbReference type="ARBA" id="ARBA00025838"/>
    </source>
</evidence>
<dbReference type="PANTHER" id="PTHR20856">
    <property type="entry name" value="DNA-DIRECTED RNA POLYMERASE I SUBUNIT 2"/>
    <property type="match status" value="1"/>
</dbReference>
<dbReference type="GO" id="GO:0000428">
    <property type="term" value="C:DNA-directed RNA polymerase complex"/>
    <property type="evidence" value="ECO:0007669"/>
    <property type="project" value="UniProtKB-KW"/>
</dbReference>
<comment type="similarity">
    <text evidence="3 14">Belongs to the RNA polymerase beta chain family.</text>
</comment>
<proteinExistence type="inferred from homology"/>
<comment type="subunit">
    <text evidence="12">Part of the RNA polymerase complex.</text>
</comment>
<dbReference type="Pfam" id="PF04560">
    <property type="entry name" value="RNA_pol_Rpb2_7"/>
    <property type="match status" value="1"/>
</dbReference>
<dbReference type="NCBIfam" id="NF007175">
    <property type="entry name" value="PRK09606.1"/>
    <property type="match status" value="1"/>
</dbReference>
<comment type="catalytic activity">
    <reaction evidence="13 15">
        <text>RNA(n) + a ribonucleoside 5'-triphosphate = RNA(n+1) + diphosphate</text>
        <dbReference type="Rhea" id="RHEA:21248"/>
        <dbReference type="Rhea" id="RHEA-COMP:14527"/>
        <dbReference type="Rhea" id="RHEA-COMP:17342"/>
        <dbReference type="ChEBI" id="CHEBI:33019"/>
        <dbReference type="ChEBI" id="CHEBI:61557"/>
        <dbReference type="ChEBI" id="CHEBI:140395"/>
        <dbReference type="EC" id="2.7.7.6"/>
    </reaction>
</comment>
<evidence type="ECO:0000256" key="9">
    <source>
        <dbReference type="ARBA" id="ARBA00022833"/>
    </source>
</evidence>
<dbReference type="EC" id="2.7.7.6" evidence="15"/>
<evidence type="ECO:0000256" key="13">
    <source>
        <dbReference type="ARBA" id="ARBA00048552"/>
    </source>
</evidence>
<evidence type="ECO:0000256" key="3">
    <source>
        <dbReference type="ARBA" id="ARBA00006835"/>
    </source>
</evidence>
<dbReference type="Pfam" id="PF04565">
    <property type="entry name" value="RNA_pol_Rpb2_3"/>
    <property type="match status" value="1"/>
</dbReference>
<name>A0A0Q0S108_9ARCH</name>
<dbReference type="Gene3D" id="2.40.50.150">
    <property type="match status" value="1"/>
</dbReference>
<reference evidence="23 26" key="1">
    <citation type="submission" date="2015-09" db="EMBL/GenBank/DDBJ databases">
        <title>Draft genome sequence of Acidiplasma aeolicum DSM 18409.</title>
        <authorList>
            <person name="Hemp J."/>
        </authorList>
    </citation>
    <scope>NUCLEOTIDE SEQUENCE [LARGE SCALE GENOMIC DNA]</scope>
    <source>
        <strain evidence="23 26">V</strain>
    </source>
</reference>
<dbReference type="Pfam" id="PF04561">
    <property type="entry name" value="RNA_pol_Rpb2_2"/>
    <property type="match status" value="1"/>
</dbReference>
<evidence type="ECO:0000256" key="6">
    <source>
        <dbReference type="ARBA" id="ARBA00022679"/>
    </source>
</evidence>
<evidence type="ECO:0000256" key="11">
    <source>
        <dbReference type="ARBA" id="ARBA00023163"/>
    </source>
</evidence>
<feature type="domain" description="RNA polymerase Rpb2" evidence="21">
    <location>
        <begin position="553"/>
        <end position="614"/>
    </location>
</feature>
<evidence type="ECO:0000256" key="10">
    <source>
        <dbReference type="ARBA" id="ARBA00023125"/>
    </source>
</evidence>
<keyword evidence="25" id="KW-1185">Reference proteome</keyword>
<evidence type="ECO:0000313" key="24">
    <source>
        <dbReference type="EMBL" id="KQB36752.1"/>
    </source>
</evidence>
<dbReference type="InterPro" id="IPR007642">
    <property type="entry name" value="RNA_pol_Rpb2_2"/>
</dbReference>